<keyword evidence="1" id="KW-0732">Signal</keyword>
<accession>A0A2L0ENN3</accession>
<dbReference type="OrthoDB" id="3661251at2"/>
<proteinExistence type="predicted"/>
<dbReference type="GO" id="GO:0016491">
    <property type="term" value="F:oxidoreductase activity"/>
    <property type="evidence" value="ECO:0007669"/>
    <property type="project" value="TreeGrafter"/>
</dbReference>
<dbReference type="Gene3D" id="1.25.10.10">
    <property type="entry name" value="Leucine-rich Repeat Variant"/>
    <property type="match status" value="6"/>
</dbReference>
<dbReference type="Pfam" id="PF03130">
    <property type="entry name" value="HEAT_PBS"/>
    <property type="match status" value="1"/>
</dbReference>
<gene>
    <name evidence="2" type="ORF">SOCE26_023150</name>
</gene>
<dbReference type="InterPro" id="IPR016024">
    <property type="entry name" value="ARM-type_fold"/>
</dbReference>
<dbReference type="PANTHER" id="PTHR12697">
    <property type="entry name" value="PBS LYASE HEAT-LIKE PROTEIN"/>
    <property type="match status" value="1"/>
</dbReference>
<dbReference type="InterPro" id="IPR011989">
    <property type="entry name" value="ARM-like"/>
</dbReference>
<protein>
    <submittedName>
        <fullName evidence="2">Phosphohydrolase</fullName>
    </submittedName>
</protein>
<sequence>MTRPRPVYYAPLVRRSSPPLRRRLPSLLLAVAAALAAPEDAAAFLWPNVPEQIGRALASGDVSERRLAATRVGELAPETALGLIQKGMSDPDVEVRLHLARAAVSFRMPRAGDLVVEWLGEGDARLRLAACDVIRAAPTDRSVVALGRVLGDPDPHVRIAAAAAMGAAGLPDAVSPLLGHLDDGAPEVRAEVARALGRIGDARAVVPLIGKVQDAVPEVRRATARALGELGDARAVSALILALQDQAQDVRVEAVTALGRLRSDEATPAIAELVAASPGGLGGSGAFPGARAADGGTSSNDVREAAFRALGRIGSDAAVRVLLAALAKDDPAAPRSAVRDALVSAGRAAAALAPAPAGAGGAAGASAAGAGAATGATVQKNAAVPALIAALAAAPSANTAAGAALVLGELKAREGLPALVRGMQRGVVPLRHGLRALSALGDPAALPSVLELLGDADPSVRREAIRAATALLDPARPDGRAVDPARALLNDPATPPDEKLALVRLLGRTGSPRAQEVLLPLAKARSGPLRLAVIEALGAARAAGKLGAAVDAALLEALDDESGDVRLRAAVALSRVAGPGIARDLLKRLTVAAEQDRGALGIALSGALSRAGDAGGAKDSAADDLARDVAAAVASAPDAARDALLEGLGRMRGQAAGAALARMASAAPIDDRRKIAEALAGHAGHPGAAAALRKLAGDPDPGVRANAVWSLGAIGDKDALPLLLPLVKDPDAAVAGNAAGALGRLAGRAPASAPRAAAALCAAFSDARPYVRANALAGLTVSGARCDGAAARDLLARDPAEAVRLAAADHLAQVGGEDGRRALARCASEDRNATVAARCAHAAPPRAPPSGAEDVVVFVVPFDAGRGDAGRDAPVPRAPFALVRADGLMRLGVADRRGELFERAAPRGPLRLAVPAPLVK</sequence>
<feature type="chain" id="PRO_5014727014" evidence="1">
    <location>
        <begin position="37"/>
        <end position="920"/>
    </location>
</feature>
<evidence type="ECO:0000313" key="3">
    <source>
        <dbReference type="Proteomes" id="UP000238348"/>
    </source>
</evidence>
<dbReference type="EMBL" id="CP012673">
    <property type="protein sequence ID" value="AUX40913.1"/>
    <property type="molecule type" value="Genomic_DNA"/>
</dbReference>
<dbReference type="Proteomes" id="UP000238348">
    <property type="component" value="Chromosome"/>
</dbReference>
<dbReference type="Pfam" id="PF13646">
    <property type="entry name" value="HEAT_2"/>
    <property type="match status" value="5"/>
</dbReference>
<organism evidence="2 3">
    <name type="scientific">Sorangium cellulosum</name>
    <name type="common">Polyangium cellulosum</name>
    <dbReference type="NCBI Taxonomy" id="56"/>
    <lineage>
        <taxon>Bacteria</taxon>
        <taxon>Pseudomonadati</taxon>
        <taxon>Myxococcota</taxon>
        <taxon>Polyangia</taxon>
        <taxon>Polyangiales</taxon>
        <taxon>Polyangiaceae</taxon>
        <taxon>Sorangium</taxon>
    </lineage>
</organism>
<reference evidence="2 3" key="1">
    <citation type="submission" date="2015-09" db="EMBL/GenBank/DDBJ databases">
        <title>Sorangium comparison.</title>
        <authorList>
            <person name="Zaburannyi N."/>
            <person name="Bunk B."/>
            <person name="Overmann J."/>
            <person name="Mueller R."/>
        </authorList>
    </citation>
    <scope>NUCLEOTIDE SEQUENCE [LARGE SCALE GENOMIC DNA]</scope>
    <source>
        <strain evidence="2 3">So ce26</strain>
    </source>
</reference>
<dbReference type="GO" id="GO:0016787">
    <property type="term" value="F:hydrolase activity"/>
    <property type="evidence" value="ECO:0007669"/>
    <property type="project" value="UniProtKB-KW"/>
</dbReference>
<feature type="signal peptide" evidence="1">
    <location>
        <begin position="1"/>
        <end position="36"/>
    </location>
</feature>
<dbReference type="PANTHER" id="PTHR12697:SF5">
    <property type="entry name" value="DEOXYHYPUSINE HYDROXYLASE"/>
    <property type="match status" value="1"/>
</dbReference>
<dbReference type="RefSeq" id="WP_104978636.1">
    <property type="nucleotide sequence ID" value="NZ_CP012673.1"/>
</dbReference>
<name>A0A2L0ENN3_SORCE</name>
<evidence type="ECO:0000313" key="2">
    <source>
        <dbReference type="EMBL" id="AUX40913.1"/>
    </source>
</evidence>
<dbReference type="AlphaFoldDB" id="A0A2L0ENN3"/>
<evidence type="ECO:0000256" key="1">
    <source>
        <dbReference type="SAM" id="SignalP"/>
    </source>
</evidence>
<dbReference type="SMART" id="SM00567">
    <property type="entry name" value="EZ_HEAT"/>
    <property type="match status" value="17"/>
</dbReference>
<keyword evidence="2" id="KW-0378">Hydrolase</keyword>
<dbReference type="SUPFAM" id="SSF48371">
    <property type="entry name" value="ARM repeat"/>
    <property type="match status" value="2"/>
</dbReference>
<dbReference type="InterPro" id="IPR004155">
    <property type="entry name" value="PBS_lyase_HEAT"/>
</dbReference>